<evidence type="ECO:0000313" key="9">
    <source>
        <dbReference type="Proteomes" id="UP000823928"/>
    </source>
</evidence>
<proteinExistence type="inferred from homology"/>
<name>A0A9D1JNH9_9BACT</name>
<dbReference type="PANTHER" id="PTHR43663:SF1">
    <property type="entry name" value="CHROMATE TRANSPORTER"/>
    <property type="match status" value="1"/>
</dbReference>
<feature type="transmembrane region" description="Helical" evidence="7">
    <location>
        <begin position="158"/>
        <end position="176"/>
    </location>
</feature>
<feature type="transmembrane region" description="Helical" evidence="7">
    <location>
        <begin position="133"/>
        <end position="151"/>
    </location>
</feature>
<keyword evidence="6 7" id="KW-0472">Membrane</keyword>
<comment type="caution">
    <text evidence="8">The sequence shown here is derived from an EMBL/GenBank/DDBJ whole genome shotgun (WGS) entry which is preliminary data.</text>
</comment>
<evidence type="ECO:0000256" key="6">
    <source>
        <dbReference type="ARBA" id="ARBA00023136"/>
    </source>
</evidence>
<dbReference type="PANTHER" id="PTHR43663">
    <property type="entry name" value="CHROMATE TRANSPORT PROTEIN-RELATED"/>
    <property type="match status" value="1"/>
</dbReference>
<protein>
    <submittedName>
        <fullName evidence="8">Chromate transporter</fullName>
    </submittedName>
</protein>
<dbReference type="Proteomes" id="UP000823928">
    <property type="component" value="Unassembled WGS sequence"/>
</dbReference>
<keyword evidence="4 7" id="KW-0812">Transmembrane</keyword>
<comment type="subcellular location">
    <subcellularLocation>
        <location evidence="1">Cell membrane</location>
        <topology evidence="1">Multi-pass membrane protein</topology>
    </subcellularLocation>
</comment>
<dbReference type="InterPro" id="IPR052518">
    <property type="entry name" value="CHR_Transporter"/>
</dbReference>
<evidence type="ECO:0000256" key="7">
    <source>
        <dbReference type="SAM" id="Phobius"/>
    </source>
</evidence>
<dbReference type="Pfam" id="PF02417">
    <property type="entry name" value="Chromate_transp"/>
    <property type="match status" value="1"/>
</dbReference>
<dbReference type="EMBL" id="DVIU01000201">
    <property type="protein sequence ID" value="HIS36963.1"/>
    <property type="molecule type" value="Genomic_DNA"/>
</dbReference>
<evidence type="ECO:0000256" key="5">
    <source>
        <dbReference type="ARBA" id="ARBA00022989"/>
    </source>
</evidence>
<dbReference type="GO" id="GO:0005886">
    <property type="term" value="C:plasma membrane"/>
    <property type="evidence" value="ECO:0007669"/>
    <property type="project" value="UniProtKB-SubCell"/>
</dbReference>
<evidence type="ECO:0000256" key="4">
    <source>
        <dbReference type="ARBA" id="ARBA00022692"/>
    </source>
</evidence>
<reference evidence="8" key="2">
    <citation type="journal article" date="2021" name="PeerJ">
        <title>Extensive microbial diversity within the chicken gut microbiome revealed by metagenomics and culture.</title>
        <authorList>
            <person name="Gilroy R."/>
            <person name="Ravi A."/>
            <person name="Getino M."/>
            <person name="Pursley I."/>
            <person name="Horton D.L."/>
            <person name="Alikhan N.F."/>
            <person name="Baker D."/>
            <person name="Gharbi K."/>
            <person name="Hall N."/>
            <person name="Watson M."/>
            <person name="Adriaenssens E.M."/>
            <person name="Foster-Nyarko E."/>
            <person name="Jarju S."/>
            <person name="Secka A."/>
            <person name="Antonio M."/>
            <person name="Oren A."/>
            <person name="Chaudhuri R.R."/>
            <person name="La Ragione R."/>
            <person name="Hildebrand F."/>
            <person name="Pallen M.J."/>
        </authorList>
    </citation>
    <scope>NUCLEOTIDE SEQUENCE</scope>
    <source>
        <strain evidence="8">6276</strain>
    </source>
</reference>
<dbReference type="InterPro" id="IPR003370">
    <property type="entry name" value="Chromate_transpt"/>
</dbReference>
<comment type="similarity">
    <text evidence="2">Belongs to the chromate ion transporter (CHR) (TC 2.A.51) family.</text>
</comment>
<reference evidence="8" key="1">
    <citation type="submission" date="2020-10" db="EMBL/GenBank/DDBJ databases">
        <authorList>
            <person name="Gilroy R."/>
        </authorList>
    </citation>
    <scope>NUCLEOTIDE SEQUENCE</scope>
    <source>
        <strain evidence="8">6276</strain>
    </source>
</reference>
<feature type="transmembrane region" description="Helical" evidence="7">
    <location>
        <begin position="73"/>
        <end position="97"/>
    </location>
</feature>
<dbReference type="GO" id="GO:0015109">
    <property type="term" value="F:chromate transmembrane transporter activity"/>
    <property type="evidence" value="ECO:0007669"/>
    <property type="project" value="InterPro"/>
</dbReference>
<evidence type="ECO:0000313" key="8">
    <source>
        <dbReference type="EMBL" id="HIS36963.1"/>
    </source>
</evidence>
<evidence type="ECO:0000256" key="1">
    <source>
        <dbReference type="ARBA" id="ARBA00004651"/>
    </source>
</evidence>
<gene>
    <name evidence="8" type="ORF">IAC10_10105</name>
</gene>
<sequence>MLIYLHLCLEFFRIGLFSFGGGYATLPFLYHIADVYKWYTPQQLSDMIAISSITPGPVGVNVATFAGFSTAGILGSLIATTSVILPSYVLVIIISKLHEKFKTNRKVQAAIYGLKPAGCGLLTAVALNIFKDNVTGLFAFFFFAVLLGMSFKQKRDPLFYLGISAIVGLIAGFFNLK</sequence>
<evidence type="ECO:0000256" key="3">
    <source>
        <dbReference type="ARBA" id="ARBA00022475"/>
    </source>
</evidence>
<organism evidence="8 9">
    <name type="scientific">Candidatus Scatousia excrementigallinarum</name>
    <dbReference type="NCBI Taxonomy" id="2840935"/>
    <lineage>
        <taxon>Bacteria</taxon>
        <taxon>Candidatus Scatousia</taxon>
    </lineage>
</organism>
<feature type="transmembrane region" description="Helical" evidence="7">
    <location>
        <begin position="12"/>
        <end position="33"/>
    </location>
</feature>
<keyword evidence="3" id="KW-1003">Cell membrane</keyword>
<dbReference type="AlphaFoldDB" id="A0A9D1JNH9"/>
<keyword evidence="5 7" id="KW-1133">Transmembrane helix</keyword>
<feature type="transmembrane region" description="Helical" evidence="7">
    <location>
        <begin position="109"/>
        <end position="127"/>
    </location>
</feature>
<accession>A0A9D1JNH9</accession>
<evidence type="ECO:0000256" key="2">
    <source>
        <dbReference type="ARBA" id="ARBA00005262"/>
    </source>
</evidence>